<proteinExistence type="predicted"/>
<evidence type="ECO:0000256" key="1">
    <source>
        <dbReference type="SAM" id="MobiDB-lite"/>
    </source>
</evidence>
<accession>A0A2S0MLX3</accession>
<evidence type="ECO:0000313" key="4">
    <source>
        <dbReference type="Proteomes" id="UP000237655"/>
    </source>
</evidence>
<feature type="compositionally biased region" description="Basic and acidic residues" evidence="1">
    <location>
        <begin position="58"/>
        <end position="76"/>
    </location>
</feature>
<feature type="chain" id="PRO_5015682615" description="Lipoprotein" evidence="2">
    <location>
        <begin position="19"/>
        <end position="76"/>
    </location>
</feature>
<dbReference type="EMBL" id="CP027665">
    <property type="protein sequence ID" value="AVO36683.1"/>
    <property type="molecule type" value="Genomic_DNA"/>
</dbReference>
<feature type="signal peptide" evidence="2">
    <location>
        <begin position="1"/>
        <end position="18"/>
    </location>
</feature>
<dbReference type="KEGG" id="thas:C6Y53_02560"/>
<keyword evidence="4" id="KW-1185">Reference proteome</keyword>
<evidence type="ECO:0000256" key="2">
    <source>
        <dbReference type="SAM" id="SignalP"/>
    </source>
</evidence>
<name>A0A2S0MLX3_9RHOB</name>
<dbReference type="RefSeq" id="WP_106470998.1">
    <property type="nucleotide sequence ID" value="NZ_CP027665.1"/>
</dbReference>
<dbReference type="Proteomes" id="UP000237655">
    <property type="component" value="Chromosome"/>
</dbReference>
<sequence>MTRLTIPAALSAALMALAGCDPTASGLDSGSDSGLYASPAGNYGGRPAGLAPPPGRTAQERAERRAYYRGPRGDEF</sequence>
<dbReference type="PROSITE" id="PS51257">
    <property type="entry name" value="PROKAR_LIPOPROTEIN"/>
    <property type="match status" value="1"/>
</dbReference>
<evidence type="ECO:0008006" key="5">
    <source>
        <dbReference type="Google" id="ProtNLM"/>
    </source>
</evidence>
<feature type="region of interest" description="Disordered" evidence="1">
    <location>
        <begin position="23"/>
        <end position="76"/>
    </location>
</feature>
<evidence type="ECO:0000313" key="3">
    <source>
        <dbReference type="EMBL" id="AVO36683.1"/>
    </source>
</evidence>
<reference evidence="4" key="1">
    <citation type="submission" date="2018-03" db="EMBL/GenBank/DDBJ databases">
        <title>Genomic analysis of the strain SH-1 isolated from shrimp intestine.</title>
        <authorList>
            <person name="Kim Y.-S."/>
            <person name="Kim S.-E."/>
            <person name="Kim K.-H."/>
        </authorList>
    </citation>
    <scope>NUCLEOTIDE SEQUENCE [LARGE SCALE GENOMIC DNA]</scope>
    <source>
        <strain evidence="4">SH-1</strain>
    </source>
</reference>
<keyword evidence="2" id="KW-0732">Signal</keyword>
<feature type="compositionally biased region" description="Low complexity" evidence="1">
    <location>
        <begin position="25"/>
        <end position="35"/>
    </location>
</feature>
<protein>
    <recommendedName>
        <fullName evidence="5">Lipoprotein</fullName>
    </recommendedName>
</protein>
<dbReference type="AlphaFoldDB" id="A0A2S0MLX3"/>
<organism evidence="3 4">
    <name type="scientific">Pukyongiella litopenaei</name>
    <dbReference type="NCBI Taxonomy" id="2605946"/>
    <lineage>
        <taxon>Bacteria</taxon>
        <taxon>Pseudomonadati</taxon>
        <taxon>Pseudomonadota</taxon>
        <taxon>Alphaproteobacteria</taxon>
        <taxon>Rhodobacterales</taxon>
        <taxon>Paracoccaceae</taxon>
        <taxon>Pukyongiella</taxon>
    </lineage>
</organism>
<gene>
    <name evidence="3" type="ORF">C6Y53_02560</name>
</gene>